<sequence>MHVYWTPNRPVGFGVREAEQSIPCSRKVAMRAFKELYEAGFIVLVDESLFCSRTQSKTRTWRLTWLPCWRNRPPTNDWEMVRHDPEPNQRKA</sequence>
<accession>A0AAW4YQ92</accession>
<reference evidence="1" key="2">
    <citation type="journal article" date="2021" name="Front. Microbiol.">
        <title>Aerobic Denitrification and Heterotrophic Sulfur Oxidation in the Genus Halomonas Revealed by Six Novel Species Characterizations and Genome-Based Analysis.</title>
        <authorList>
            <person name="Wang L."/>
            <person name="Shao Z."/>
        </authorList>
    </citation>
    <scope>NUCLEOTIDE SEQUENCE</scope>
    <source>
        <strain evidence="1">MCCC 1A05776</strain>
    </source>
</reference>
<dbReference type="EMBL" id="JABFTS010000001">
    <property type="protein sequence ID" value="MCE8050265.1"/>
    <property type="molecule type" value="Genomic_DNA"/>
</dbReference>
<proteinExistence type="predicted"/>
<dbReference type="AlphaFoldDB" id="A0AAW4YQ92"/>
<protein>
    <submittedName>
        <fullName evidence="1">Uncharacterized protein</fullName>
    </submittedName>
</protein>
<name>A0AAW4YQ92_9GAMM</name>
<reference evidence="1" key="1">
    <citation type="submission" date="2020-05" db="EMBL/GenBank/DDBJ databases">
        <authorList>
            <person name="Wang L."/>
            <person name="Shao Z."/>
        </authorList>
    </citation>
    <scope>NUCLEOTIDE SEQUENCE</scope>
    <source>
        <strain evidence="1">MCCC 1A05776</strain>
    </source>
</reference>
<evidence type="ECO:0000313" key="1">
    <source>
        <dbReference type="EMBL" id="MCE8050265.1"/>
    </source>
</evidence>
<organism evidence="1 2">
    <name type="scientific">Billgrantia desiderata</name>
    <dbReference type="NCBI Taxonomy" id="52021"/>
    <lineage>
        <taxon>Bacteria</taxon>
        <taxon>Pseudomonadati</taxon>
        <taxon>Pseudomonadota</taxon>
        <taxon>Gammaproteobacteria</taxon>
        <taxon>Oceanospirillales</taxon>
        <taxon>Halomonadaceae</taxon>
        <taxon>Billgrantia</taxon>
    </lineage>
</organism>
<evidence type="ECO:0000313" key="2">
    <source>
        <dbReference type="Proteomes" id="UP001320178"/>
    </source>
</evidence>
<gene>
    <name evidence="1" type="ORF">HOP61_03025</name>
</gene>
<dbReference type="Proteomes" id="UP001320178">
    <property type="component" value="Unassembled WGS sequence"/>
</dbReference>
<comment type="caution">
    <text evidence="1">The sequence shown here is derived from an EMBL/GenBank/DDBJ whole genome shotgun (WGS) entry which is preliminary data.</text>
</comment>